<protein>
    <submittedName>
        <fullName evidence="2">Uncharacterized protein</fullName>
    </submittedName>
</protein>
<reference evidence="2 3" key="1">
    <citation type="submission" date="2018-11" db="EMBL/GenBank/DDBJ databases">
        <authorList>
            <consortium name="Pathogen Informatics"/>
        </authorList>
    </citation>
    <scope>NUCLEOTIDE SEQUENCE [LARGE SCALE GENOMIC DNA]</scope>
    <source>
        <strain evidence="2 3">Zambia</strain>
    </source>
</reference>
<name>A0A183MZ47_9TREM</name>
<accession>A0A183MZ47</accession>
<evidence type="ECO:0000313" key="2">
    <source>
        <dbReference type="EMBL" id="VDP39088.1"/>
    </source>
</evidence>
<evidence type="ECO:0000256" key="1">
    <source>
        <dbReference type="SAM" id="MobiDB-lite"/>
    </source>
</evidence>
<dbReference type="InterPro" id="IPR029018">
    <property type="entry name" value="Hex-like_dom2"/>
</dbReference>
<proteinExistence type="predicted"/>
<dbReference type="SUPFAM" id="SSF55545">
    <property type="entry name" value="beta-N-acetylhexosaminidase-like domain"/>
    <property type="match status" value="1"/>
</dbReference>
<dbReference type="AlphaFoldDB" id="A0A183MZ47"/>
<dbReference type="Gene3D" id="3.30.379.10">
    <property type="entry name" value="Chitobiase/beta-hexosaminidase domain 2-like"/>
    <property type="match status" value="1"/>
</dbReference>
<dbReference type="Proteomes" id="UP000277204">
    <property type="component" value="Unassembled WGS sequence"/>
</dbReference>
<keyword evidence="3" id="KW-1185">Reference proteome</keyword>
<evidence type="ECO:0000313" key="3">
    <source>
        <dbReference type="Proteomes" id="UP000277204"/>
    </source>
</evidence>
<organism evidence="2 3">
    <name type="scientific">Schistosoma margrebowiei</name>
    <dbReference type="NCBI Taxonomy" id="48269"/>
    <lineage>
        <taxon>Eukaryota</taxon>
        <taxon>Metazoa</taxon>
        <taxon>Spiralia</taxon>
        <taxon>Lophotrochozoa</taxon>
        <taxon>Platyhelminthes</taxon>
        <taxon>Trematoda</taxon>
        <taxon>Digenea</taxon>
        <taxon>Strigeidida</taxon>
        <taxon>Schistosomatoidea</taxon>
        <taxon>Schistosomatidae</taxon>
        <taxon>Schistosoma</taxon>
    </lineage>
</organism>
<dbReference type="EMBL" id="UZAI01018657">
    <property type="protein sequence ID" value="VDP39088.1"/>
    <property type="molecule type" value="Genomic_DNA"/>
</dbReference>
<dbReference type="STRING" id="48269.A0A183MZ47"/>
<gene>
    <name evidence="2" type="ORF">SMRZ_LOCUS21322</name>
</gene>
<sequence>MKHVTKALPDQQLSRHLELSSPNDIILENTWRYRSFPGIKIPVVRSPHPTFGSPWPLPWSWSSSSCYYNVDMQQFHFEFHTISNEILQSAVNRYTYMIRNKLGFSVYPNVWRHNEKSLFSHFSDNYQSTCENSPVKRNQDFRDSSWKKSSSSFRANRHYSSRTNNNSHDTNLKTSNDISHNFISEQMSHLIRKYKLSEHSIRRRGIQNSALLHVINPDSKLPHVNMDESCTWNTRTMWDTGGVFQIAAEMSRYNLEVLGISETHWTQFGQQRLASGELLLYSGHEAENAPHTQGVALMLSK</sequence>
<feature type="compositionally biased region" description="Basic and acidic residues" evidence="1">
    <location>
        <begin position="137"/>
        <end position="146"/>
    </location>
</feature>
<feature type="region of interest" description="Disordered" evidence="1">
    <location>
        <begin position="130"/>
        <end position="149"/>
    </location>
</feature>